<feature type="region of interest" description="Disordered" evidence="1">
    <location>
        <begin position="839"/>
        <end position="961"/>
    </location>
</feature>
<evidence type="ECO:0000313" key="2">
    <source>
        <dbReference type="EMBL" id="KAJ7746505.1"/>
    </source>
</evidence>
<name>A0AAD7IMF7_9AGAR</name>
<feature type="compositionally biased region" description="Low complexity" evidence="1">
    <location>
        <begin position="899"/>
        <end position="947"/>
    </location>
</feature>
<dbReference type="AlphaFoldDB" id="A0AAD7IMF7"/>
<reference evidence="2" key="1">
    <citation type="submission" date="2023-03" db="EMBL/GenBank/DDBJ databases">
        <title>Massive genome expansion in bonnet fungi (Mycena s.s.) driven by repeated elements and novel gene families across ecological guilds.</title>
        <authorList>
            <consortium name="Lawrence Berkeley National Laboratory"/>
            <person name="Harder C.B."/>
            <person name="Miyauchi S."/>
            <person name="Viragh M."/>
            <person name="Kuo A."/>
            <person name="Thoen E."/>
            <person name="Andreopoulos B."/>
            <person name="Lu D."/>
            <person name="Skrede I."/>
            <person name="Drula E."/>
            <person name="Henrissat B."/>
            <person name="Morin E."/>
            <person name="Kohler A."/>
            <person name="Barry K."/>
            <person name="LaButti K."/>
            <person name="Morin E."/>
            <person name="Salamov A."/>
            <person name="Lipzen A."/>
            <person name="Mereny Z."/>
            <person name="Hegedus B."/>
            <person name="Baldrian P."/>
            <person name="Stursova M."/>
            <person name="Weitz H."/>
            <person name="Taylor A."/>
            <person name="Grigoriev I.V."/>
            <person name="Nagy L.G."/>
            <person name="Martin F."/>
            <person name="Kauserud H."/>
        </authorList>
    </citation>
    <scope>NUCLEOTIDE SEQUENCE</scope>
    <source>
        <strain evidence="2">CBHHK188m</strain>
    </source>
</reference>
<gene>
    <name evidence="2" type="ORF">DFH07DRAFT_748479</name>
</gene>
<proteinExistence type="predicted"/>
<dbReference type="EMBL" id="JARJLG010000098">
    <property type="protein sequence ID" value="KAJ7746505.1"/>
    <property type="molecule type" value="Genomic_DNA"/>
</dbReference>
<keyword evidence="3" id="KW-1185">Reference proteome</keyword>
<feature type="compositionally biased region" description="Basic and acidic residues" evidence="1">
    <location>
        <begin position="876"/>
        <end position="889"/>
    </location>
</feature>
<feature type="compositionally biased region" description="Basic residues" evidence="1">
    <location>
        <begin position="864"/>
        <end position="875"/>
    </location>
</feature>
<sequence>MSIFSRKVCWKYFKSRRTLIRCYAATSVYEKIKTSGFRTIKPEPPPEISERVILSKIHNFVDEVRPLLEEFVNRGDPLDKWCPPGGEPDSSWLEAQQFPSFGAKPDLLLHNLGSFGKIPELKKHLESIFARKPQAHTLLVNTSGSGKTRLMLEGLCLHWGLYFASVVDSNCLGSYDIENTIRSYLPGSPGFVEDLTTAGLAQQLLALDQNRKIAERRFTEVLLARLIILELFIEVIKERTDVMEPKILWLLLQLHPSELGYPGGDVFDRLTASLQNSPHDFVKAEIVQRLQSIRTWCNKGNKSPTFFIVLDEAQHAARGHFSAFRSEKDNSVHRPILREIVRAWVTEFFRALGWWLVISGTGIDRDVIQKVMASAVMKPEEIRLMSNIGSFANDDEHIAFMKRYIPPRILEMPSGKALIKRMCYWLHGRHRFTTTFLTELLHQRFRSPHKLLNAFVKTYTDYTPTDGQQWVAQESDNPQWPESLQLNSFDFKKLQRKTDLFRKILQIINENLVRDNLTTNVTVHEKLFVEYGFARYTELTTNWIIIDEPLVMFACLKIAQSHRWYGERIHITTDKSNGLEDYLAFTLPYLFENKPQLDQVFNFYGSRPSWSSHPAELVSIYDAGWPTPEASTRGIWPILPDARPRFSHGLNAGSNNRATVNWLEHNGNGTFICFPPNGMGPDLIFVLRVLDGASQPLLWVALQAKYSGKGPRLDAKTLRKAIRSVTPSRFWITKSEGRHAPVAYPRLVEDTLDALETLPNRMTTEAGTYGLLRVVAAFPVSAGLERVARWQNPGYYKEAGKHPIASLNREFLAAATNKLEPEGKIASMMAQFRHSTTMDIDAESEPPTSDSEPDVDMPPPSSKPRTKTKSKKRARGKNDDSGSDYSERPSKKKGKTKKGAASSRISRSRATASVTTGSVPPSVGGSSMVSSAPPSVSAPPSTASIPSLSYLTRQTRRGKEF</sequence>
<dbReference type="Proteomes" id="UP001215280">
    <property type="component" value="Unassembled WGS sequence"/>
</dbReference>
<accession>A0AAD7IMF7</accession>
<evidence type="ECO:0000256" key="1">
    <source>
        <dbReference type="SAM" id="MobiDB-lite"/>
    </source>
</evidence>
<evidence type="ECO:0000313" key="3">
    <source>
        <dbReference type="Proteomes" id="UP001215280"/>
    </source>
</evidence>
<protein>
    <submittedName>
        <fullName evidence="2">Uncharacterized protein</fullName>
    </submittedName>
</protein>
<comment type="caution">
    <text evidence="2">The sequence shown here is derived from an EMBL/GenBank/DDBJ whole genome shotgun (WGS) entry which is preliminary data.</text>
</comment>
<organism evidence="2 3">
    <name type="scientific">Mycena maculata</name>
    <dbReference type="NCBI Taxonomy" id="230809"/>
    <lineage>
        <taxon>Eukaryota</taxon>
        <taxon>Fungi</taxon>
        <taxon>Dikarya</taxon>
        <taxon>Basidiomycota</taxon>
        <taxon>Agaricomycotina</taxon>
        <taxon>Agaricomycetes</taxon>
        <taxon>Agaricomycetidae</taxon>
        <taxon>Agaricales</taxon>
        <taxon>Marasmiineae</taxon>
        <taxon>Mycenaceae</taxon>
        <taxon>Mycena</taxon>
    </lineage>
</organism>